<proteinExistence type="predicted"/>
<evidence type="ECO:0000313" key="2">
    <source>
        <dbReference type="EMBL" id="MFC6999827.1"/>
    </source>
</evidence>
<keyword evidence="1" id="KW-0472">Membrane</keyword>
<feature type="transmembrane region" description="Helical" evidence="1">
    <location>
        <begin position="214"/>
        <end position="237"/>
    </location>
</feature>
<evidence type="ECO:0000256" key="1">
    <source>
        <dbReference type="SAM" id="Phobius"/>
    </source>
</evidence>
<comment type="caution">
    <text evidence="2">The sequence shown here is derived from an EMBL/GenBank/DDBJ whole genome shotgun (WGS) entry which is preliminary data.</text>
</comment>
<dbReference type="EMBL" id="JBHSYQ010000016">
    <property type="protein sequence ID" value="MFC6999827.1"/>
    <property type="molecule type" value="Genomic_DNA"/>
</dbReference>
<feature type="transmembrane region" description="Helical" evidence="1">
    <location>
        <begin position="106"/>
        <end position="123"/>
    </location>
</feature>
<dbReference type="Pfam" id="PF13803">
    <property type="entry name" value="DUF4184"/>
    <property type="match status" value="1"/>
</dbReference>
<keyword evidence="1" id="KW-1133">Transmembrane helix</keyword>
<keyword evidence="1" id="KW-0812">Transmembrane</keyword>
<reference evidence="3" key="1">
    <citation type="journal article" date="2019" name="Int. J. Syst. Evol. Microbiol.">
        <title>The Global Catalogue of Microorganisms (GCM) 10K type strain sequencing project: providing services to taxonomists for standard genome sequencing and annotation.</title>
        <authorList>
            <consortium name="The Broad Institute Genomics Platform"/>
            <consortium name="The Broad Institute Genome Sequencing Center for Infectious Disease"/>
            <person name="Wu L."/>
            <person name="Ma J."/>
        </authorList>
    </citation>
    <scope>NUCLEOTIDE SEQUENCE [LARGE SCALE GENOMIC DNA]</scope>
    <source>
        <strain evidence="3">CGMCC 4.7393</strain>
    </source>
</reference>
<dbReference type="InterPro" id="IPR025238">
    <property type="entry name" value="DUF4184"/>
</dbReference>
<feature type="transmembrane region" description="Helical" evidence="1">
    <location>
        <begin position="156"/>
        <end position="176"/>
    </location>
</feature>
<feature type="transmembrane region" description="Helical" evidence="1">
    <location>
        <begin position="52"/>
        <end position="74"/>
    </location>
</feature>
<name>A0ABW2DPQ5_9BACT</name>
<sequence>MPFTFSHPAIVLPFTLLPRRWYSLTGLVVGSVTPDFEYFLRMKVKSEFSHTLTGLFWFDLPLGILLTFLFHLLIRNSLILNSPTMFQARVILYSSFNWPRYFKKRWFVVVLSIIVGAASHLLWDSFTHYTGYFARALPVLVNTVKIGSTTIPIYKILQHSSSLLGAAILAYAFIHLPTADSVVTKAKAKYWILVTIICGVVMMGRILAGLEFQQYGHVIASFIAALVVALSVAPLVVTRR</sequence>
<organism evidence="2 3">
    <name type="scientific">Rufibacter roseus</name>
    <dbReference type="NCBI Taxonomy" id="1567108"/>
    <lineage>
        <taxon>Bacteria</taxon>
        <taxon>Pseudomonadati</taxon>
        <taxon>Bacteroidota</taxon>
        <taxon>Cytophagia</taxon>
        <taxon>Cytophagales</taxon>
        <taxon>Hymenobacteraceae</taxon>
        <taxon>Rufibacter</taxon>
    </lineage>
</organism>
<evidence type="ECO:0000313" key="3">
    <source>
        <dbReference type="Proteomes" id="UP001596405"/>
    </source>
</evidence>
<dbReference type="RefSeq" id="WP_066620536.1">
    <property type="nucleotide sequence ID" value="NZ_JBHSYQ010000016.1"/>
</dbReference>
<feature type="transmembrane region" description="Helical" evidence="1">
    <location>
        <begin position="188"/>
        <end position="208"/>
    </location>
</feature>
<keyword evidence="3" id="KW-1185">Reference proteome</keyword>
<gene>
    <name evidence="2" type="ORF">ACFQHR_19480</name>
</gene>
<accession>A0ABW2DPQ5</accession>
<dbReference type="Proteomes" id="UP001596405">
    <property type="component" value="Unassembled WGS sequence"/>
</dbReference>
<protein>
    <submittedName>
        <fullName evidence="2">DUF4184 family protein</fullName>
    </submittedName>
</protein>